<dbReference type="InterPro" id="IPR012675">
    <property type="entry name" value="Beta-grasp_dom_sf"/>
</dbReference>
<dbReference type="Pfam" id="PF00111">
    <property type="entry name" value="Fer2"/>
    <property type="match status" value="1"/>
</dbReference>
<dbReference type="InterPro" id="IPR017938">
    <property type="entry name" value="Riboflavin_synthase-like_b-brl"/>
</dbReference>
<keyword evidence="5" id="KW-0408">Iron</keyword>
<evidence type="ECO:0000256" key="2">
    <source>
        <dbReference type="ARBA" id="ARBA00022714"/>
    </source>
</evidence>
<dbReference type="CDD" id="cd06185">
    <property type="entry name" value="PDR_like"/>
    <property type="match status" value="1"/>
</dbReference>
<dbReference type="PROSITE" id="PS00197">
    <property type="entry name" value="2FE2S_FER_1"/>
    <property type="match status" value="1"/>
</dbReference>
<evidence type="ECO:0000256" key="3">
    <source>
        <dbReference type="ARBA" id="ARBA00022723"/>
    </source>
</evidence>
<evidence type="ECO:0000256" key="6">
    <source>
        <dbReference type="ARBA" id="ARBA00023014"/>
    </source>
</evidence>
<dbReference type="PANTHER" id="PTHR47354:SF1">
    <property type="entry name" value="CARNITINE MONOOXYGENASE REDUCTASE SUBUNIT"/>
    <property type="match status" value="1"/>
</dbReference>
<evidence type="ECO:0000256" key="4">
    <source>
        <dbReference type="ARBA" id="ARBA00023002"/>
    </source>
</evidence>
<accession>A0ABS9Z3Z6</accession>
<dbReference type="SUPFAM" id="SSF54292">
    <property type="entry name" value="2Fe-2S ferredoxin-like"/>
    <property type="match status" value="1"/>
</dbReference>
<dbReference type="InterPro" id="IPR001041">
    <property type="entry name" value="2Fe-2S_ferredoxin-type"/>
</dbReference>
<protein>
    <submittedName>
        <fullName evidence="9">PDR/VanB family oxidoreductase</fullName>
    </submittedName>
</protein>
<reference evidence="9" key="1">
    <citation type="journal article" date="2022" name="ISME J.">
        <title>Identification of active gaseous-alkane degraders at natural gas seeps.</title>
        <authorList>
            <person name="Farhan Ul Haque M."/>
            <person name="Hernandez M."/>
            <person name="Crombie A.T."/>
            <person name="Murrell J.C."/>
        </authorList>
    </citation>
    <scope>NUCLEOTIDE SEQUENCE</scope>
    <source>
        <strain evidence="9">PC2</strain>
    </source>
</reference>
<evidence type="ECO:0000313" key="10">
    <source>
        <dbReference type="Proteomes" id="UP001139104"/>
    </source>
</evidence>
<dbReference type="CDD" id="cd00207">
    <property type="entry name" value="fer2"/>
    <property type="match status" value="1"/>
</dbReference>
<evidence type="ECO:0000256" key="1">
    <source>
        <dbReference type="ARBA" id="ARBA00022630"/>
    </source>
</evidence>
<keyword evidence="2" id="KW-0001">2Fe-2S</keyword>
<dbReference type="SUPFAM" id="SSF63380">
    <property type="entry name" value="Riboflavin synthase domain-like"/>
    <property type="match status" value="1"/>
</dbReference>
<feature type="domain" description="2Fe-2S ferredoxin-type" evidence="7">
    <location>
        <begin position="241"/>
        <end position="326"/>
    </location>
</feature>
<dbReference type="EMBL" id="JAIVFP010000001">
    <property type="protein sequence ID" value="MCI4682354.1"/>
    <property type="molecule type" value="Genomic_DNA"/>
</dbReference>
<sequence length="326" mass="35312">MERVGGAPEAWLFVEVAERHAAAQDIAHFVFKEASGRDLPPFSAGAHIEIELPNGMQRCYSLCNAPGQGAAYEIAILREASGRGGSLCAHADLHLGARLRIRPPRNYFPLHDEPHALLVAGGVGVTPLLAMAEQLRAEGRGFEFHFCARSPSRAAFLDRLRRAPYGASVRLHFDDGAPDQIFNAREIFERAPAGAGLYVCGPNGFMDYVLSAARSAGWSEGRLHYEYFAAVAAPTEGDRPFSILLARSGKRVFVPAGKTAAEAMIDAGVEFPMSCEQGVCGTCALPVLKGAPDHRDHFQTKAEREANTLFMPCCSRALTEELVLDF</sequence>
<dbReference type="PROSITE" id="PS51384">
    <property type="entry name" value="FAD_FR"/>
    <property type="match status" value="1"/>
</dbReference>
<dbReference type="InterPro" id="IPR050415">
    <property type="entry name" value="MRET"/>
</dbReference>
<proteinExistence type="predicted"/>
<dbReference type="Proteomes" id="UP001139104">
    <property type="component" value="Unassembled WGS sequence"/>
</dbReference>
<dbReference type="Gene3D" id="3.40.50.80">
    <property type="entry name" value="Nucleotide-binding domain of ferredoxin-NADP reductase (FNR) module"/>
    <property type="match status" value="1"/>
</dbReference>
<keyword evidence="6" id="KW-0411">Iron-sulfur</keyword>
<evidence type="ECO:0000313" key="9">
    <source>
        <dbReference type="EMBL" id="MCI4682354.1"/>
    </source>
</evidence>
<dbReference type="PRINTS" id="PR00409">
    <property type="entry name" value="PHDIOXRDTASE"/>
</dbReference>
<feature type="domain" description="FAD-binding FR-type" evidence="8">
    <location>
        <begin position="9"/>
        <end position="111"/>
    </location>
</feature>
<dbReference type="InterPro" id="IPR039261">
    <property type="entry name" value="FNR_nucleotide-bd"/>
</dbReference>
<organism evidence="9 10">
    <name type="scientific">Candidatus Rhodoblastus alkanivorans</name>
    <dbReference type="NCBI Taxonomy" id="2954117"/>
    <lineage>
        <taxon>Bacteria</taxon>
        <taxon>Pseudomonadati</taxon>
        <taxon>Pseudomonadota</taxon>
        <taxon>Alphaproteobacteria</taxon>
        <taxon>Hyphomicrobiales</taxon>
        <taxon>Rhodoblastaceae</taxon>
        <taxon>Rhodoblastus</taxon>
    </lineage>
</organism>
<dbReference type="InterPro" id="IPR017927">
    <property type="entry name" value="FAD-bd_FR_type"/>
</dbReference>
<gene>
    <name evidence="9" type="ORF">K2U94_06215</name>
</gene>
<keyword evidence="4" id="KW-0560">Oxidoreductase</keyword>
<keyword evidence="10" id="KW-1185">Reference proteome</keyword>
<dbReference type="Gene3D" id="2.40.30.10">
    <property type="entry name" value="Translation factors"/>
    <property type="match status" value="1"/>
</dbReference>
<dbReference type="InterPro" id="IPR036010">
    <property type="entry name" value="2Fe-2S_ferredoxin-like_sf"/>
</dbReference>
<dbReference type="InterPro" id="IPR006058">
    <property type="entry name" value="2Fe2S_fd_BS"/>
</dbReference>
<keyword evidence="3" id="KW-0479">Metal-binding</keyword>
<dbReference type="SUPFAM" id="SSF52343">
    <property type="entry name" value="Ferredoxin reductase-like, C-terminal NADP-linked domain"/>
    <property type="match status" value="1"/>
</dbReference>
<comment type="caution">
    <text evidence="9">The sequence shown here is derived from an EMBL/GenBank/DDBJ whole genome shotgun (WGS) entry which is preliminary data.</text>
</comment>
<dbReference type="Gene3D" id="3.10.20.30">
    <property type="match status" value="1"/>
</dbReference>
<evidence type="ECO:0000259" key="8">
    <source>
        <dbReference type="PROSITE" id="PS51384"/>
    </source>
</evidence>
<evidence type="ECO:0000256" key="5">
    <source>
        <dbReference type="ARBA" id="ARBA00023004"/>
    </source>
</evidence>
<dbReference type="PROSITE" id="PS51085">
    <property type="entry name" value="2FE2S_FER_2"/>
    <property type="match status" value="1"/>
</dbReference>
<dbReference type="RefSeq" id="WP_243066372.1">
    <property type="nucleotide sequence ID" value="NZ_JAIVFK010000034.1"/>
</dbReference>
<name>A0ABS9Z3Z6_9HYPH</name>
<keyword evidence="1" id="KW-0285">Flavoprotein</keyword>
<evidence type="ECO:0000259" key="7">
    <source>
        <dbReference type="PROSITE" id="PS51085"/>
    </source>
</evidence>
<dbReference type="PANTHER" id="PTHR47354">
    <property type="entry name" value="NADH OXIDOREDUCTASE HCR"/>
    <property type="match status" value="1"/>
</dbReference>